<proteinExistence type="predicted"/>
<dbReference type="RefSeq" id="WP_120103995.1">
    <property type="nucleotide sequence ID" value="NZ_CP028884.1"/>
</dbReference>
<dbReference type="KEGG" id="btur:DB313_00935"/>
<dbReference type="AlphaFoldDB" id="A0A386PLQ3"/>
<protein>
    <submittedName>
        <fullName evidence="1">Uncharacterized protein</fullName>
    </submittedName>
</protein>
<organism evidence="1 2">
    <name type="scientific">Borrelia turcica IST7</name>
    <dbReference type="NCBI Taxonomy" id="1104446"/>
    <lineage>
        <taxon>Bacteria</taxon>
        <taxon>Pseudomonadati</taxon>
        <taxon>Spirochaetota</taxon>
        <taxon>Spirochaetia</taxon>
        <taxon>Spirochaetales</taxon>
        <taxon>Borreliaceae</taxon>
        <taxon>Borrelia</taxon>
    </lineage>
</organism>
<dbReference type="OrthoDB" id="350788at2"/>
<sequence length="86" mass="10174">MQFISLENIKKQDSYIYYRNVYFADVLYEYKGSIETKRVKFTIETTPLGEKHITIDFIDPLDYPVLSLMIAIKRHIIEIDVEGELP</sequence>
<keyword evidence="2" id="KW-1185">Reference proteome</keyword>
<gene>
    <name evidence="1" type="ORF">DB313_00935</name>
</gene>
<name>A0A386PLQ3_9SPIR</name>
<evidence type="ECO:0000313" key="2">
    <source>
        <dbReference type="Proteomes" id="UP000275571"/>
    </source>
</evidence>
<evidence type="ECO:0000313" key="1">
    <source>
        <dbReference type="EMBL" id="AYE36075.1"/>
    </source>
</evidence>
<accession>A0A386PLQ3</accession>
<dbReference type="EMBL" id="CP028884">
    <property type="protein sequence ID" value="AYE36075.1"/>
    <property type="molecule type" value="Genomic_DNA"/>
</dbReference>
<dbReference type="Proteomes" id="UP000275571">
    <property type="component" value="Chromosome"/>
</dbReference>
<reference evidence="1 2" key="1">
    <citation type="journal article" date="2018" name="Infect. Genet. Evol.">
        <title>Genome-wide analysis of Borrelia turcica and 'Candidatus Borrelia tachyglossi' shows relapsing fever-like genomes with unique genomic links to Lyme disease Borrelia.</title>
        <authorList>
            <person name="Gofton A.W."/>
            <person name="Margos G."/>
            <person name="Fingerle V."/>
            <person name="Hepner S."/>
            <person name="Loh S.M."/>
            <person name="Ryan U."/>
            <person name="Irwin P."/>
            <person name="Oskam C.L."/>
        </authorList>
    </citation>
    <scope>NUCLEOTIDE SEQUENCE [LARGE SCALE GENOMIC DNA]</scope>
    <source>
        <strain evidence="1 2">IST7</strain>
    </source>
</reference>